<dbReference type="Gene3D" id="3.40.50.2300">
    <property type="match status" value="1"/>
</dbReference>
<feature type="modified residue" description="4-aspartylphosphate" evidence="4">
    <location>
        <position position="53"/>
    </location>
</feature>
<name>A0A4R9GDE2_9LEPT</name>
<dbReference type="CDD" id="cd00383">
    <property type="entry name" value="trans_reg_C"/>
    <property type="match status" value="1"/>
</dbReference>
<evidence type="ECO:0000256" key="1">
    <source>
        <dbReference type="ARBA" id="ARBA00022553"/>
    </source>
</evidence>
<evidence type="ECO:0000256" key="5">
    <source>
        <dbReference type="PROSITE-ProRule" id="PRU01091"/>
    </source>
</evidence>
<comment type="caution">
    <text evidence="8">The sequence shown here is derived from an EMBL/GenBank/DDBJ whole genome shotgun (WGS) entry which is preliminary data.</text>
</comment>
<dbReference type="GO" id="GO:0006355">
    <property type="term" value="P:regulation of DNA-templated transcription"/>
    <property type="evidence" value="ECO:0007669"/>
    <property type="project" value="InterPro"/>
</dbReference>
<keyword evidence="1 4" id="KW-0597">Phosphoprotein</keyword>
<evidence type="ECO:0000259" key="7">
    <source>
        <dbReference type="PROSITE" id="PS51755"/>
    </source>
</evidence>
<evidence type="ECO:0000313" key="9">
    <source>
        <dbReference type="Proteomes" id="UP000298458"/>
    </source>
</evidence>
<dbReference type="InterPro" id="IPR039420">
    <property type="entry name" value="WalR-like"/>
</dbReference>
<dbReference type="PROSITE" id="PS51755">
    <property type="entry name" value="OMPR_PHOB"/>
    <property type="match status" value="1"/>
</dbReference>
<dbReference type="InterPro" id="IPR011006">
    <property type="entry name" value="CheY-like_superfamily"/>
</dbReference>
<dbReference type="InterPro" id="IPR036388">
    <property type="entry name" value="WH-like_DNA-bd_sf"/>
</dbReference>
<dbReference type="Gene3D" id="1.10.10.10">
    <property type="entry name" value="Winged helix-like DNA-binding domain superfamily/Winged helix DNA-binding domain"/>
    <property type="match status" value="1"/>
</dbReference>
<dbReference type="Pfam" id="PF00072">
    <property type="entry name" value="Response_reg"/>
    <property type="match status" value="1"/>
</dbReference>
<dbReference type="PANTHER" id="PTHR48111:SF40">
    <property type="entry name" value="PHOSPHATE REGULON TRANSCRIPTIONAL REGULATORY PROTEIN PHOB"/>
    <property type="match status" value="1"/>
</dbReference>
<dbReference type="Pfam" id="PF00486">
    <property type="entry name" value="Trans_reg_C"/>
    <property type="match status" value="1"/>
</dbReference>
<sequence length="230" mass="26591">MREKLLLVEDDRSLGETLKERLEKEGYEIVWTVSVQSAKVLALEAKPDLVLLDVRLPDGDGFELAAELRSRKDCPPFLFLTAHSGAPERLRGFELGAEEFIPKPFHLKELLIRVRHVLESHKHSFREARYSYRGYLLDFSGYAIRSPKGEETRLSKRDCALLNLLVQERHRTVSRDEILDRLWGEEKFPTNRTIDNSIVRLRQAFEDQGEDAIRSVRGVGYQWTGDLQDA</sequence>
<evidence type="ECO:0000259" key="6">
    <source>
        <dbReference type="PROSITE" id="PS50110"/>
    </source>
</evidence>
<evidence type="ECO:0000256" key="3">
    <source>
        <dbReference type="ARBA" id="ARBA00023125"/>
    </source>
</evidence>
<dbReference type="GO" id="GO:0032993">
    <property type="term" value="C:protein-DNA complex"/>
    <property type="evidence" value="ECO:0007669"/>
    <property type="project" value="TreeGrafter"/>
</dbReference>
<evidence type="ECO:0000313" key="8">
    <source>
        <dbReference type="EMBL" id="TGK09077.1"/>
    </source>
</evidence>
<feature type="DNA-binding region" description="OmpR/PhoB-type" evidence="5">
    <location>
        <begin position="127"/>
        <end position="225"/>
    </location>
</feature>
<dbReference type="RefSeq" id="WP_135768500.1">
    <property type="nucleotide sequence ID" value="NZ_RQET01000009.1"/>
</dbReference>
<dbReference type="Proteomes" id="UP000298458">
    <property type="component" value="Unassembled WGS sequence"/>
</dbReference>
<dbReference type="GO" id="GO:0005829">
    <property type="term" value="C:cytosol"/>
    <property type="evidence" value="ECO:0007669"/>
    <property type="project" value="TreeGrafter"/>
</dbReference>
<keyword evidence="9" id="KW-1185">Reference proteome</keyword>
<keyword evidence="3 5" id="KW-0238">DNA-binding</keyword>
<feature type="domain" description="OmpR/PhoB-type" evidence="7">
    <location>
        <begin position="127"/>
        <end position="225"/>
    </location>
</feature>
<dbReference type="OrthoDB" id="9803564at2"/>
<accession>A0A4R9GDE2</accession>
<dbReference type="AlphaFoldDB" id="A0A4R9GDE2"/>
<dbReference type="GO" id="GO:0000156">
    <property type="term" value="F:phosphorelay response regulator activity"/>
    <property type="evidence" value="ECO:0007669"/>
    <property type="project" value="TreeGrafter"/>
</dbReference>
<organism evidence="8 9">
    <name type="scientific">Leptospira fletcheri</name>
    <dbReference type="NCBI Taxonomy" id="2484981"/>
    <lineage>
        <taxon>Bacteria</taxon>
        <taxon>Pseudomonadati</taxon>
        <taxon>Spirochaetota</taxon>
        <taxon>Spirochaetia</taxon>
        <taxon>Leptospirales</taxon>
        <taxon>Leptospiraceae</taxon>
        <taxon>Leptospira</taxon>
    </lineage>
</organism>
<dbReference type="SMART" id="SM00448">
    <property type="entry name" value="REC"/>
    <property type="match status" value="1"/>
</dbReference>
<reference evidence="8" key="1">
    <citation type="journal article" date="2019" name="PLoS Negl. Trop. Dis.">
        <title>Revisiting the worldwide diversity of Leptospira species in the environment.</title>
        <authorList>
            <person name="Vincent A.T."/>
            <person name="Schiettekatte O."/>
            <person name="Bourhy P."/>
            <person name="Veyrier F.J."/>
            <person name="Picardeau M."/>
        </authorList>
    </citation>
    <scope>NUCLEOTIDE SEQUENCE [LARGE SCALE GENOMIC DNA]</scope>
    <source>
        <strain evidence="8">SSW15</strain>
    </source>
</reference>
<dbReference type="SUPFAM" id="SSF46894">
    <property type="entry name" value="C-terminal effector domain of the bipartite response regulators"/>
    <property type="match status" value="1"/>
</dbReference>
<protein>
    <submittedName>
        <fullName evidence="8">DNA-binding response regulator</fullName>
    </submittedName>
</protein>
<dbReference type="PROSITE" id="PS50110">
    <property type="entry name" value="RESPONSE_REGULATORY"/>
    <property type="match status" value="1"/>
</dbReference>
<evidence type="ECO:0000256" key="2">
    <source>
        <dbReference type="ARBA" id="ARBA00023012"/>
    </source>
</evidence>
<gene>
    <name evidence="8" type="ORF">EHO60_12255</name>
</gene>
<dbReference type="InterPro" id="IPR001789">
    <property type="entry name" value="Sig_transdc_resp-reg_receiver"/>
</dbReference>
<dbReference type="InterPro" id="IPR016032">
    <property type="entry name" value="Sig_transdc_resp-reg_C-effctor"/>
</dbReference>
<dbReference type="SMART" id="SM00862">
    <property type="entry name" value="Trans_reg_C"/>
    <property type="match status" value="1"/>
</dbReference>
<dbReference type="SUPFAM" id="SSF52172">
    <property type="entry name" value="CheY-like"/>
    <property type="match status" value="1"/>
</dbReference>
<dbReference type="PANTHER" id="PTHR48111">
    <property type="entry name" value="REGULATOR OF RPOS"/>
    <property type="match status" value="1"/>
</dbReference>
<dbReference type="GO" id="GO:0000976">
    <property type="term" value="F:transcription cis-regulatory region binding"/>
    <property type="evidence" value="ECO:0007669"/>
    <property type="project" value="TreeGrafter"/>
</dbReference>
<feature type="domain" description="Response regulatory" evidence="6">
    <location>
        <begin position="4"/>
        <end position="118"/>
    </location>
</feature>
<dbReference type="EMBL" id="RQET01000009">
    <property type="protein sequence ID" value="TGK09077.1"/>
    <property type="molecule type" value="Genomic_DNA"/>
</dbReference>
<evidence type="ECO:0000256" key="4">
    <source>
        <dbReference type="PROSITE-ProRule" id="PRU00169"/>
    </source>
</evidence>
<dbReference type="InterPro" id="IPR001867">
    <property type="entry name" value="OmpR/PhoB-type_DNA-bd"/>
</dbReference>
<keyword evidence="2" id="KW-0902">Two-component regulatory system</keyword>
<proteinExistence type="predicted"/>